<evidence type="ECO:0000313" key="10">
    <source>
        <dbReference type="EMBL" id="SNC64358.1"/>
    </source>
</evidence>
<dbReference type="AlphaFoldDB" id="A0A212TE66"/>
<organism evidence="10 11">
    <name type="scientific">Kytococcus aerolatus</name>
    <dbReference type="NCBI Taxonomy" id="592308"/>
    <lineage>
        <taxon>Bacteria</taxon>
        <taxon>Bacillati</taxon>
        <taxon>Actinomycetota</taxon>
        <taxon>Actinomycetes</taxon>
        <taxon>Micrococcales</taxon>
        <taxon>Kytococcaceae</taxon>
        <taxon>Kytococcus</taxon>
    </lineage>
</organism>
<dbReference type="SMART" id="SM00631">
    <property type="entry name" value="Zn_pept"/>
    <property type="match status" value="1"/>
</dbReference>
<comment type="cofactor">
    <cofactor evidence="1">
        <name>Zn(2+)</name>
        <dbReference type="ChEBI" id="CHEBI:29105"/>
    </cofactor>
</comment>
<evidence type="ECO:0000256" key="5">
    <source>
        <dbReference type="ARBA" id="ARBA00022833"/>
    </source>
</evidence>
<feature type="domain" description="Peptidase M14" evidence="9">
    <location>
        <begin position="58"/>
        <end position="245"/>
    </location>
</feature>
<feature type="region of interest" description="Disordered" evidence="7">
    <location>
        <begin position="23"/>
        <end position="54"/>
    </location>
</feature>
<dbReference type="SUPFAM" id="SSF53187">
    <property type="entry name" value="Zn-dependent exopeptidases"/>
    <property type="match status" value="1"/>
</dbReference>
<feature type="compositionally biased region" description="Low complexity" evidence="7">
    <location>
        <begin position="23"/>
        <end position="43"/>
    </location>
</feature>
<keyword evidence="5" id="KW-0862">Zinc</keyword>
<dbReference type="Proteomes" id="UP000198122">
    <property type="component" value="Unassembled WGS sequence"/>
</dbReference>
<protein>
    <submittedName>
        <fullName evidence="10">Zinc carboxypeptidase</fullName>
    </submittedName>
</protein>
<feature type="signal peptide" evidence="8">
    <location>
        <begin position="1"/>
        <end position="24"/>
    </location>
</feature>
<evidence type="ECO:0000256" key="1">
    <source>
        <dbReference type="ARBA" id="ARBA00001947"/>
    </source>
</evidence>
<dbReference type="Pfam" id="PF00246">
    <property type="entry name" value="Peptidase_M14"/>
    <property type="match status" value="1"/>
</dbReference>
<name>A0A212TE66_9MICO</name>
<dbReference type="GO" id="GO:0008270">
    <property type="term" value="F:zinc ion binding"/>
    <property type="evidence" value="ECO:0007669"/>
    <property type="project" value="InterPro"/>
</dbReference>
<accession>A0A212TE66</accession>
<feature type="chain" id="PRO_5038507763" evidence="8">
    <location>
        <begin position="25"/>
        <end position="406"/>
    </location>
</feature>
<gene>
    <name evidence="10" type="ORF">SAMN05445756_1095</name>
</gene>
<dbReference type="GO" id="GO:0006508">
    <property type="term" value="P:proteolysis"/>
    <property type="evidence" value="ECO:0007669"/>
    <property type="project" value="UniProtKB-KW"/>
</dbReference>
<keyword evidence="8" id="KW-0732">Signal</keyword>
<evidence type="ECO:0000259" key="9">
    <source>
        <dbReference type="SMART" id="SM00631"/>
    </source>
</evidence>
<evidence type="ECO:0000256" key="4">
    <source>
        <dbReference type="ARBA" id="ARBA00022801"/>
    </source>
</evidence>
<dbReference type="GO" id="GO:0005615">
    <property type="term" value="C:extracellular space"/>
    <property type="evidence" value="ECO:0007669"/>
    <property type="project" value="TreeGrafter"/>
</dbReference>
<dbReference type="InterPro" id="IPR000834">
    <property type="entry name" value="Peptidase_M14"/>
</dbReference>
<evidence type="ECO:0000256" key="3">
    <source>
        <dbReference type="ARBA" id="ARBA00022670"/>
    </source>
</evidence>
<reference evidence="10 11" key="1">
    <citation type="submission" date="2017-06" db="EMBL/GenBank/DDBJ databases">
        <authorList>
            <person name="Kim H.J."/>
            <person name="Triplett B.A."/>
        </authorList>
    </citation>
    <scope>NUCLEOTIDE SEQUENCE [LARGE SCALE GENOMIC DNA]</scope>
    <source>
        <strain evidence="10 11">DSM 22179</strain>
    </source>
</reference>
<keyword evidence="3" id="KW-0645">Protease</keyword>
<dbReference type="GO" id="GO:0004181">
    <property type="term" value="F:metallocarboxypeptidase activity"/>
    <property type="evidence" value="ECO:0007669"/>
    <property type="project" value="InterPro"/>
</dbReference>
<keyword evidence="10" id="KW-0121">Carboxypeptidase</keyword>
<keyword evidence="4" id="KW-0378">Hydrolase</keyword>
<evidence type="ECO:0000256" key="2">
    <source>
        <dbReference type="ARBA" id="ARBA00005988"/>
    </source>
</evidence>
<sequence>MHHRLTGSALALTLAASLTAPALAGPQQPAPSASTPKSAATAGQSCNDNTGDTGTNAWISHAELERELQKLERNSKGTLSVETIGQSNQGRDVWAARVGHGDKVVMIESEIHGNEKTGTLAILNLLRTMSGNTPEAKALREQITVVAVPQLNPDASELDRRANDRTWDEVLADFPQLADAPAPWNYYTQPRQGDDYAARPGFDVNRDFHPDLDYVPSPGDFPGTSDDPGWYIHPESQNIRDLYRELQAEFGTVDTFVDLHHQGPCYLVGDTGEEVTLSLSGKFVDIENHAQHDKGYDLDYSKQLTLSAYDALQSRGNSPFGKISLYDQEVDLPGTALGSFALNGSGTVLFEVRGQTQSWGAKKKGQLVKAVETGLLGIVRDVAHGTAEQQDPARYDDIPLTTYPEY</sequence>
<dbReference type="Gene3D" id="3.40.630.10">
    <property type="entry name" value="Zn peptidases"/>
    <property type="match status" value="1"/>
</dbReference>
<evidence type="ECO:0000256" key="7">
    <source>
        <dbReference type="SAM" id="MobiDB-lite"/>
    </source>
</evidence>
<evidence type="ECO:0000256" key="6">
    <source>
        <dbReference type="ARBA" id="ARBA00023049"/>
    </source>
</evidence>
<dbReference type="PANTHER" id="PTHR11705">
    <property type="entry name" value="PROTEASE FAMILY M14 CARBOXYPEPTIDASE A,B"/>
    <property type="match status" value="1"/>
</dbReference>
<proteinExistence type="inferred from homology"/>
<dbReference type="EMBL" id="FYEZ01000001">
    <property type="protein sequence ID" value="SNC64358.1"/>
    <property type="molecule type" value="Genomic_DNA"/>
</dbReference>
<evidence type="ECO:0000313" key="11">
    <source>
        <dbReference type="Proteomes" id="UP000198122"/>
    </source>
</evidence>
<dbReference type="RefSeq" id="WP_088817992.1">
    <property type="nucleotide sequence ID" value="NZ_FYEZ01000001.1"/>
</dbReference>
<evidence type="ECO:0000256" key="8">
    <source>
        <dbReference type="SAM" id="SignalP"/>
    </source>
</evidence>
<dbReference type="OrthoDB" id="9758209at2"/>
<dbReference type="PANTHER" id="PTHR11705:SF143">
    <property type="entry name" value="SLL0236 PROTEIN"/>
    <property type="match status" value="1"/>
</dbReference>
<comment type="similarity">
    <text evidence="2">Belongs to the peptidase M14 family.</text>
</comment>
<feature type="compositionally biased region" description="Polar residues" evidence="7">
    <location>
        <begin position="44"/>
        <end position="54"/>
    </location>
</feature>
<keyword evidence="6" id="KW-0482">Metalloprotease</keyword>
<keyword evidence="11" id="KW-1185">Reference proteome</keyword>